<gene>
    <name evidence="3" type="ORF">PMAYCL1PPCAC_25251</name>
</gene>
<reference evidence="4" key="1">
    <citation type="submission" date="2022-10" db="EMBL/GenBank/DDBJ databases">
        <title>Genome assembly of Pristionchus species.</title>
        <authorList>
            <person name="Yoshida K."/>
            <person name="Sommer R.J."/>
        </authorList>
    </citation>
    <scope>NUCLEOTIDE SEQUENCE [LARGE SCALE GENOMIC DNA]</scope>
    <source>
        <strain evidence="4">RS5460</strain>
    </source>
</reference>
<dbReference type="PANTHER" id="PTHR22744">
    <property type="entry name" value="HELIX LOOP HELIX PROTEIN 21-RELATED"/>
    <property type="match status" value="1"/>
</dbReference>
<dbReference type="InterPro" id="IPR000210">
    <property type="entry name" value="BTB/POZ_dom"/>
</dbReference>
<organism evidence="3 4">
    <name type="scientific">Pristionchus mayeri</name>
    <dbReference type="NCBI Taxonomy" id="1317129"/>
    <lineage>
        <taxon>Eukaryota</taxon>
        <taxon>Metazoa</taxon>
        <taxon>Ecdysozoa</taxon>
        <taxon>Nematoda</taxon>
        <taxon>Chromadorea</taxon>
        <taxon>Rhabditida</taxon>
        <taxon>Rhabditina</taxon>
        <taxon>Diplogasteromorpha</taxon>
        <taxon>Diplogasteroidea</taxon>
        <taxon>Neodiplogasteridae</taxon>
        <taxon>Pristionchus</taxon>
    </lineage>
</organism>
<feature type="compositionally biased region" description="Polar residues" evidence="1">
    <location>
        <begin position="162"/>
        <end position="173"/>
    </location>
</feature>
<evidence type="ECO:0000259" key="2">
    <source>
        <dbReference type="PROSITE" id="PS50097"/>
    </source>
</evidence>
<feature type="region of interest" description="Disordered" evidence="1">
    <location>
        <begin position="141"/>
        <end position="173"/>
    </location>
</feature>
<comment type="caution">
    <text evidence="3">The sequence shown here is derived from an EMBL/GenBank/DDBJ whole genome shotgun (WGS) entry which is preliminary data.</text>
</comment>
<dbReference type="EMBL" id="BTRK01000005">
    <property type="protein sequence ID" value="GMR55056.1"/>
    <property type="molecule type" value="Genomic_DNA"/>
</dbReference>
<evidence type="ECO:0000313" key="4">
    <source>
        <dbReference type="Proteomes" id="UP001328107"/>
    </source>
</evidence>
<dbReference type="AlphaFoldDB" id="A0AAN5D1H8"/>
<feature type="domain" description="BTB" evidence="2">
    <location>
        <begin position="1"/>
        <end position="45"/>
    </location>
</feature>
<protein>
    <recommendedName>
        <fullName evidence="2">BTB domain-containing protein</fullName>
    </recommendedName>
</protein>
<dbReference type="CDD" id="cd18186">
    <property type="entry name" value="BTB_POZ_ZBTB_KLHL-like"/>
    <property type="match status" value="1"/>
</dbReference>
<dbReference type="PROSITE" id="PS50097">
    <property type="entry name" value="BTB"/>
    <property type="match status" value="1"/>
</dbReference>
<evidence type="ECO:0000256" key="1">
    <source>
        <dbReference type="SAM" id="MobiDB-lite"/>
    </source>
</evidence>
<accession>A0AAN5D1H8</accession>
<dbReference type="SUPFAM" id="SSF54695">
    <property type="entry name" value="POZ domain"/>
    <property type="match status" value="1"/>
</dbReference>
<feature type="compositionally biased region" description="Basic and acidic residues" evidence="1">
    <location>
        <begin position="143"/>
        <end position="153"/>
    </location>
</feature>
<dbReference type="PANTHER" id="PTHR22744:SF14">
    <property type="entry name" value="BTB DOMAIN-CONTAINING PROTEIN-RELATED"/>
    <property type="match status" value="1"/>
</dbReference>
<dbReference type="Pfam" id="PF00651">
    <property type="entry name" value="BTB"/>
    <property type="match status" value="1"/>
</dbReference>
<name>A0AAN5D1H8_9BILA</name>
<feature type="non-terminal residue" evidence="3">
    <location>
        <position position="1"/>
    </location>
</feature>
<evidence type="ECO:0000313" key="3">
    <source>
        <dbReference type="EMBL" id="GMR55056.1"/>
    </source>
</evidence>
<dbReference type="InterPro" id="IPR011333">
    <property type="entry name" value="SKP1/BTB/POZ_sf"/>
</dbReference>
<keyword evidence="4" id="KW-1185">Reference proteome</keyword>
<proteinExistence type="predicted"/>
<dbReference type="Proteomes" id="UP001328107">
    <property type="component" value="Unassembled WGS sequence"/>
</dbReference>
<sequence>LKILAFNSPMFNAMFYGDFAEKNKKEIELNDVDRKEFIELLHLIYPSNKSTYGTAHKAIFILKLADQFQIMSVIERAERSLIDNRNLPIPEMVEIADQYNLYALKKHCFAKLTTTAAVKVIEKSPVYSGLSDKMKAAIMQRKAKIESRNDENRKRKRENSADSDSSVDNEFLN</sequence>
<dbReference type="Gene3D" id="3.30.710.10">
    <property type="entry name" value="Potassium Channel Kv1.1, Chain A"/>
    <property type="match status" value="1"/>
</dbReference>